<keyword evidence="1" id="KW-0805">Transcription regulation</keyword>
<dbReference type="PANTHER" id="PTHR42756:SF1">
    <property type="entry name" value="TRANSCRIPTIONAL REPRESSOR OF EMRAB OPERON"/>
    <property type="match status" value="1"/>
</dbReference>
<feature type="domain" description="HTH marR-type" evidence="4">
    <location>
        <begin position="5"/>
        <end position="141"/>
    </location>
</feature>
<evidence type="ECO:0000313" key="5">
    <source>
        <dbReference type="EMBL" id="KRO00773.1"/>
    </source>
</evidence>
<proteinExistence type="predicted"/>
<name>A0A0R2LFW9_9LACO</name>
<evidence type="ECO:0000256" key="3">
    <source>
        <dbReference type="ARBA" id="ARBA00023163"/>
    </source>
</evidence>
<keyword evidence="6" id="KW-1185">Reference proteome</keyword>
<comment type="caution">
    <text evidence="5">The sequence shown here is derived from an EMBL/GenBank/DDBJ whole genome shotgun (WGS) entry which is preliminary data.</text>
</comment>
<sequence>MEIEQMDLEMLLNKIFRFKQVNLDKLLKPYQITSGLWPYLAVLQASSNMTQSNLTLELRNDRAMTARSIAKLKQLNYVTGEPASHNKHMQYLRLTSKAETIMPEIRQVVDNAMLEMTRGISETDLQITQQTLQQILFNLTKDKTIE</sequence>
<gene>
    <name evidence="5" type="ORF">IV57_GL000093</name>
</gene>
<dbReference type="RefSeq" id="WP_057879513.1">
    <property type="nucleotide sequence ID" value="NZ_JQCF01000001.1"/>
</dbReference>
<evidence type="ECO:0000256" key="1">
    <source>
        <dbReference type="ARBA" id="ARBA00023015"/>
    </source>
</evidence>
<organism evidence="5 6">
    <name type="scientific">Companilactobacillus kimchiensis</name>
    <dbReference type="NCBI Taxonomy" id="993692"/>
    <lineage>
        <taxon>Bacteria</taxon>
        <taxon>Bacillati</taxon>
        <taxon>Bacillota</taxon>
        <taxon>Bacilli</taxon>
        <taxon>Lactobacillales</taxon>
        <taxon>Lactobacillaceae</taxon>
        <taxon>Companilactobacillus</taxon>
    </lineage>
</organism>
<dbReference type="PROSITE" id="PS50995">
    <property type="entry name" value="HTH_MARR_2"/>
    <property type="match status" value="1"/>
</dbReference>
<dbReference type="GO" id="GO:0003700">
    <property type="term" value="F:DNA-binding transcription factor activity"/>
    <property type="evidence" value="ECO:0007669"/>
    <property type="project" value="InterPro"/>
</dbReference>
<dbReference type="STRING" id="993692.IV57_GL000093"/>
<dbReference type="InterPro" id="IPR036390">
    <property type="entry name" value="WH_DNA-bd_sf"/>
</dbReference>
<dbReference type="OrthoDB" id="6462103at2"/>
<accession>A0A0R2LFW9</accession>
<protein>
    <recommendedName>
        <fullName evidence="4">HTH marR-type domain-containing protein</fullName>
    </recommendedName>
</protein>
<dbReference type="InterPro" id="IPR000835">
    <property type="entry name" value="HTH_MarR-typ"/>
</dbReference>
<evidence type="ECO:0000256" key="2">
    <source>
        <dbReference type="ARBA" id="ARBA00023125"/>
    </source>
</evidence>
<dbReference type="PATRIC" id="fig|993692.3.peg.93"/>
<evidence type="ECO:0000259" key="4">
    <source>
        <dbReference type="PROSITE" id="PS50995"/>
    </source>
</evidence>
<dbReference type="PANTHER" id="PTHR42756">
    <property type="entry name" value="TRANSCRIPTIONAL REGULATOR, MARR"/>
    <property type="match status" value="1"/>
</dbReference>
<dbReference type="EMBL" id="JQCF01000001">
    <property type="protein sequence ID" value="KRO00773.1"/>
    <property type="molecule type" value="Genomic_DNA"/>
</dbReference>
<dbReference type="InterPro" id="IPR036388">
    <property type="entry name" value="WH-like_DNA-bd_sf"/>
</dbReference>
<keyword evidence="2" id="KW-0238">DNA-binding</keyword>
<dbReference type="SMART" id="SM00347">
    <property type="entry name" value="HTH_MARR"/>
    <property type="match status" value="1"/>
</dbReference>
<dbReference type="AlphaFoldDB" id="A0A0R2LFW9"/>
<dbReference type="GO" id="GO:0003677">
    <property type="term" value="F:DNA binding"/>
    <property type="evidence" value="ECO:0007669"/>
    <property type="project" value="UniProtKB-KW"/>
</dbReference>
<evidence type="ECO:0000313" key="6">
    <source>
        <dbReference type="Proteomes" id="UP000051006"/>
    </source>
</evidence>
<keyword evidence="3" id="KW-0804">Transcription</keyword>
<dbReference type="Proteomes" id="UP000051006">
    <property type="component" value="Unassembled WGS sequence"/>
</dbReference>
<dbReference type="SUPFAM" id="SSF46785">
    <property type="entry name" value="Winged helix' DNA-binding domain"/>
    <property type="match status" value="1"/>
</dbReference>
<dbReference type="Gene3D" id="1.10.10.10">
    <property type="entry name" value="Winged helix-like DNA-binding domain superfamily/Winged helix DNA-binding domain"/>
    <property type="match status" value="1"/>
</dbReference>
<reference evidence="5 6" key="1">
    <citation type="journal article" date="2015" name="Genome Announc.">
        <title>Expanding the biotechnology potential of lactobacilli through comparative genomics of 213 strains and associated genera.</title>
        <authorList>
            <person name="Sun Z."/>
            <person name="Harris H.M."/>
            <person name="McCann A."/>
            <person name="Guo C."/>
            <person name="Argimon S."/>
            <person name="Zhang W."/>
            <person name="Yang X."/>
            <person name="Jeffery I.B."/>
            <person name="Cooney J.C."/>
            <person name="Kagawa T.F."/>
            <person name="Liu W."/>
            <person name="Song Y."/>
            <person name="Salvetti E."/>
            <person name="Wrobel A."/>
            <person name="Rasinkangas P."/>
            <person name="Parkhill J."/>
            <person name="Rea M.C."/>
            <person name="O'Sullivan O."/>
            <person name="Ritari J."/>
            <person name="Douillard F.P."/>
            <person name="Paul Ross R."/>
            <person name="Yang R."/>
            <person name="Briner A.E."/>
            <person name="Felis G.E."/>
            <person name="de Vos W.M."/>
            <person name="Barrangou R."/>
            <person name="Klaenhammer T.R."/>
            <person name="Caufield P.W."/>
            <person name="Cui Y."/>
            <person name="Zhang H."/>
            <person name="O'Toole P.W."/>
        </authorList>
    </citation>
    <scope>NUCLEOTIDE SEQUENCE [LARGE SCALE GENOMIC DNA]</scope>
    <source>
        <strain evidence="5 6">DSM 24716</strain>
    </source>
</reference>